<comment type="subcellular location">
    <subcellularLocation>
        <location evidence="9">Cytoplasm</location>
    </subcellularLocation>
</comment>
<dbReference type="AlphaFoldDB" id="A0A1G7WN71"/>
<dbReference type="Pfam" id="PF08331">
    <property type="entry name" value="QueG_DUF1730"/>
    <property type="match status" value="1"/>
</dbReference>
<comment type="cofactor">
    <cofactor evidence="9">
        <name>cob(II)alamin</name>
        <dbReference type="ChEBI" id="CHEBI:16304"/>
    </cofactor>
</comment>
<comment type="pathway">
    <text evidence="9">tRNA modification; tRNA-queuosine biosynthesis.</text>
</comment>
<evidence type="ECO:0000256" key="6">
    <source>
        <dbReference type="ARBA" id="ARBA00023002"/>
    </source>
</evidence>
<feature type="binding site" evidence="9">
    <location>
        <position position="224"/>
    </location>
    <ligand>
        <name>[4Fe-4S] cluster</name>
        <dbReference type="ChEBI" id="CHEBI:49883"/>
        <label>2</label>
    </ligand>
</feature>
<evidence type="ECO:0000256" key="8">
    <source>
        <dbReference type="ARBA" id="ARBA00023014"/>
    </source>
</evidence>
<evidence type="ECO:0000256" key="2">
    <source>
        <dbReference type="ARBA" id="ARBA00022490"/>
    </source>
</evidence>
<feature type="active site" description="Proton donor" evidence="9">
    <location>
        <position position="144"/>
    </location>
</feature>
<feature type="binding site" evidence="9">
    <location>
        <begin position="250"/>
        <end position="251"/>
    </location>
    <ligand>
        <name>cob(II)alamin</name>
        <dbReference type="ChEBI" id="CHEBI:16304"/>
    </ligand>
</feature>
<dbReference type="Pfam" id="PF13484">
    <property type="entry name" value="Fer4_16"/>
    <property type="match status" value="1"/>
</dbReference>
<dbReference type="SUPFAM" id="SSF48371">
    <property type="entry name" value="ARM repeat"/>
    <property type="match status" value="1"/>
</dbReference>
<feature type="binding site" evidence="9">
    <location>
        <position position="67"/>
    </location>
    <ligand>
        <name>cob(II)alamin</name>
        <dbReference type="ChEBI" id="CHEBI:16304"/>
    </ligand>
</feature>
<dbReference type="InterPro" id="IPR013542">
    <property type="entry name" value="QueG_DUF1730"/>
</dbReference>
<keyword evidence="6 9" id="KW-0560">Oxidoreductase</keyword>
<dbReference type="RefSeq" id="WP_057899776.1">
    <property type="nucleotide sequence ID" value="NZ_FNDE01000002.1"/>
</dbReference>
<feature type="binding site" evidence="9">
    <location>
        <position position="201"/>
    </location>
    <ligand>
        <name>[4Fe-4S] cluster</name>
        <dbReference type="ChEBI" id="CHEBI:49883"/>
        <label>1</label>
    </ligand>
</feature>
<evidence type="ECO:0000256" key="1">
    <source>
        <dbReference type="ARBA" id="ARBA00022485"/>
    </source>
</evidence>
<dbReference type="Gene3D" id="1.25.10.10">
    <property type="entry name" value="Leucine-rich Repeat Variant"/>
    <property type="match status" value="1"/>
</dbReference>
<dbReference type="PROSITE" id="PS00198">
    <property type="entry name" value="4FE4S_FER_1"/>
    <property type="match status" value="1"/>
</dbReference>
<accession>A0A1G7WN71</accession>
<dbReference type="SMART" id="SM00567">
    <property type="entry name" value="EZ_HEAT"/>
    <property type="match status" value="2"/>
</dbReference>
<keyword evidence="2 9" id="KW-0963">Cytoplasm</keyword>
<feature type="binding site" evidence="9">
    <location>
        <position position="291"/>
    </location>
    <ligand>
        <name>tRNA</name>
        <dbReference type="ChEBI" id="CHEBI:17843"/>
    </ligand>
</feature>
<dbReference type="GO" id="GO:0008616">
    <property type="term" value="P:tRNA queuosine(34) biosynthetic process"/>
    <property type="evidence" value="ECO:0007669"/>
    <property type="project" value="UniProtKB-UniRule"/>
</dbReference>
<dbReference type="InterPro" id="IPR004155">
    <property type="entry name" value="PBS_lyase_HEAT"/>
</dbReference>
<dbReference type="OrthoDB" id="9784571at2"/>
<comment type="similarity">
    <text evidence="9">Belongs to the QueG family.</text>
</comment>
<comment type="catalytic activity">
    <reaction evidence="9">
        <text>epoxyqueuosine(34) in tRNA + AH2 = queuosine(34) in tRNA + A + H2O</text>
        <dbReference type="Rhea" id="RHEA:32159"/>
        <dbReference type="Rhea" id="RHEA-COMP:18571"/>
        <dbReference type="Rhea" id="RHEA-COMP:18582"/>
        <dbReference type="ChEBI" id="CHEBI:13193"/>
        <dbReference type="ChEBI" id="CHEBI:15377"/>
        <dbReference type="ChEBI" id="CHEBI:17499"/>
        <dbReference type="ChEBI" id="CHEBI:194431"/>
        <dbReference type="ChEBI" id="CHEBI:194443"/>
        <dbReference type="EC" id="1.17.99.6"/>
    </reaction>
</comment>
<protein>
    <recommendedName>
        <fullName evidence="9">Epoxyqueuosine reductase</fullName>
        <ecNumber evidence="9">1.17.99.6</ecNumber>
    </recommendedName>
    <alternativeName>
        <fullName evidence="9">Queuosine biosynthesis protein QueG</fullName>
    </alternativeName>
</protein>
<dbReference type="GO" id="GO:0046872">
    <property type="term" value="F:metal ion binding"/>
    <property type="evidence" value="ECO:0007669"/>
    <property type="project" value="UniProtKB-KW"/>
</dbReference>
<feature type="binding site" evidence="9">
    <location>
        <position position="308"/>
    </location>
    <ligand>
        <name>tRNA</name>
        <dbReference type="ChEBI" id="CHEBI:17843"/>
    </ligand>
</feature>
<dbReference type="EC" id="1.17.99.6" evidence="9"/>
<evidence type="ECO:0000256" key="3">
    <source>
        <dbReference type="ARBA" id="ARBA00022694"/>
    </source>
</evidence>
<dbReference type="InterPro" id="IPR011989">
    <property type="entry name" value="ARM-like"/>
</dbReference>
<dbReference type="HAMAP" id="MF_00916">
    <property type="entry name" value="QueG"/>
    <property type="match status" value="1"/>
</dbReference>
<gene>
    <name evidence="9" type="primary">queG</name>
    <name evidence="11" type="ORF">SAMN04489735_100217</name>
</gene>
<evidence type="ECO:0000313" key="12">
    <source>
        <dbReference type="Proteomes" id="UP000198956"/>
    </source>
</evidence>
<keyword evidence="5 9" id="KW-0671">Queuosine biosynthesis</keyword>
<dbReference type="UniPathway" id="UPA00392"/>
<comment type="caution">
    <text evidence="9">Lacks conserved residue(s) required for the propagation of feature annotation.</text>
</comment>
<dbReference type="InterPro" id="IPR016024">
    <property type="entry name" value="ARM-type_fold"/>
</dbReference>
<dbReference type="Pfam" id="PF13646">
    <property type="entry name" value="HEAT_2"/>
    <property type="match status" value="1"/>
</dbReference>
<dbReference type="SUPFAM" id="SSF54862">
    <property type="entry name" value="4Fe-4S ferredoxins"/>
    <property type="match status" value="1"/>
</dbReference>
<sequence>MEQKQHKQAETDWSHLKQEIIAYAHKIGIDKIGFASSAPFLTLKERLYKHRELGYESGFEEKDIEKRTHPEQIMPEAKSIIAIALAYPSRMEAPPKSTPGNYRGIMARVSWGEDYHRVLRDRLKKLEQFLHEKVPDIRTEIMVDTGALSDRAVAERAGLGWVGKNTSLITPEFGSWVYLGEMLTSAPFPPDKPIEDECGDCTICIDACPTGAIVQRGQLNSQRCIAFLTQVKDMIPEAFRPAVGNRLYGCDTCQQVCPKNRKINFTHHPEFVPDPEMAKPLLKPLLTISKKEFAAKFGRTSGAWRGKKPIQRNAILALAHFKDKSAVPDLIEIMTNDERPVMRGTAAWALGRIGGDAAITALKKAKTREKVKTVLREIEKALSLTENVE</sequence>
<feature type="binding site" evidence="9">
    <location>
        <position position="257"/>
    </location>
    <ligand>
        <name>[4Fe-4S] cluster</name>
        <dbReference type="ChEBI" id="CHEBI:49883"/>
        <label>1</label>
    </ligand>
</feature>
<keyword evidence="7 9" id="KW-0408">Iron</keyword>
<dbReference type="PANTHER" id="PTHR30002:SF4">
    <property type="entry name" value="EPOXYQUEUOSINE REDUCTASE"/>
    <property type="match status" value="1"/>
</dbReference>
<feature type="binding site" evidence="9">
    <location>
        <position position="165"/>
    </location>
    <ligand>
        <name>cob(II)alamin</name>
        <dbReference type="ChEBI" id="CHEBI:16304"/>
    </ligand>
</feature>
<comment type="subunit">
    <text evidence="9">Monomer.</text>
</comment>
<dbReference type="Proteomes" id="UP000198956">
    <property type="component" value="Unassembled WGS sequence"/>
</dbReference>
<dbReference type="InterPro" id="IPR004453">
    <property type="entry name" value="QueG"/>
</dbReference>
<dbReference type="InterPro" id="IPR017896">
    <property type="entry name" value="4Fe4S_Fe-S-bd"/>
</dbReference>
<dbReference type="NCBIfam" id="TIGR00276">
    <property type="entry name" value="tRNA epoxyqueuosine(34) reductase QueG"/>
    <property type="match status" value="1"/>
</dbReference>
<feature type="binding site" evidence="9">
    <location>
        <position position="198"/>
    </location>
    <ligand>
        <name>[4Fe-4S] cluster</name>
        <dbReference type="ChEBI" id="CHEBI:49883"/>
        <label>1</label>
    </ligand>
</feature>
<feature type="domain" description="4Fe-4S ferredoxin-type" evidence="10">
    <location>
        <begin position="188"/>
        <end position="218"/>
    </location>
</feature>
<dbReference type="EMBL" id="FNDE01000002">
    <property type="protein sequence ID" value="SDG73343.1"/>
    <property type="molecule type" value="Genomic_DNA"/>
</dbReference>
<dbReference type="FunFam" id="3.30.70.20:FF:000037">
    <property type="entry name" value="Epoxyqueuosine reductase"/>
    <property type="match status" value="1"/>
</dbReference>
<proteinExistence type="inferred from homology"/>
<dbReference type="GO" id="GO:0051539">
    <property type="term" value="F:4 iron, 4 sulfur cluster binding"/>
    <property type="evidence" value="ECO:0007669"/>
    <property type="project" value="UniProtKB-KW"/>
</dbReference>
<feature type="binding site" evidence="9">
    <location>
        <position position="144"/>
    </location>
    <ligand>
        <name>cob(II)alamin</name>
        <dbReference type="ChEBI" id="CHEBI:16304"/>
    </ligand>
</feature>
<feature type="binding site" evidence="9">
    <location>
        <position position="305"/>
    </location>
    <ligand>
        <name>tRNA</name>
        <dbReference type="ChEBI" id="CHEBI:17843"/>
    </ligand>
</feature>
<feature type="binding site" evidence="9">
    <location>
        <position position="232"/>
    </location>
    <ligand>
        <name>tRNA</name>
        <dbReference type="ChEBI" id="CHEBI:17843"/>
    </ligand>
</feature>
<feature type="binding site" evidence="9">
    <location>
        <position position="250"/>
    </location>
    <ligand>
        <name>[4Fe-4S] cluster</name>
        <dbReference type="ChEBI" id="CHEBI:49883"/>
        <label>2</label>
    </ligand>
</feature>
<feature type="binding site" evidence="9">
    <location>
        <position position="208"/>
    </location>
    <ligand>
        <name>[4Fe-4S] cluster</name>
        <dbReference type="ChEBI" id="CHEBI:49883"/>
        <label>2</label>
    </ligand>
</feature>
<dbReference type="PANTHER" id="PTHR30002">
    <property type="entry name" value="EPOXYQUEUOSINE REDUCTASE"/>
    <property type="match status" value="1"/>
</dbReference>
<feature type="binding site" evidence="9">
    <location>
        <position position="230"/>
    </location>
    <ligand>
        <name>tRNA</name>
        <dbReference type="ChEBI" id="CHEBI:17843"/>
    </ligand>
</feature>
<dbReference type="Gene3D" id="3.30.70.20">
    <property type="match status" value="1"/>
</dbReference>
<feature type="binding site" evidence="9">
    <location>
        <position position="204"/>
    </location>
    <ligand>
        <name>[4Fe-4S] cluster</name>
        <dbReference type="ChEBI" id="CHEBI:49883"/>
        <label>1</label>
    </ligand>
</feature>
<dbReference type="GO" id="GO:0031419">
    <property type="term" value="F:cobalamin binding"/>
    <property type="evidence" value="ECO:0007669"/>
    <property type="project" value="UniProtKB-KW"/>
</dbReference>
<evidence type="ECO:0000313" key="11">
    <source>
        <dbReference type="EMBL" id="SDG73343.1"/>
    </source>
</evidence>
<name>A0A1G7WN71_ANETH</name>
<reference evidence="11 12" key="1">
    <citation type="submission" date="2016-10" db="EMBL/GenBank/DDBJ databases">
        <authorList>
            <person name="de Groot N.N."/>
        </authorList>
    </citation>
    <scope>NUCLEOTIDE SEQUENCE [LARGE SCALE GENOMIC DNA]</scope>
    <source>
        <strain evidence="11 12">L 420-91</strain>
    </source>
</reference>
<feature type="binding site" evidence="9">
    <location>
        <position position="307"/>
    </location>
    <ligand>
        <name>tRNA</name>
        <dbReference type="ChEBI" id="CHEBI:17843"/>
    </ligand>
</feature>
<evidence type="ECO:0000256" key="4">
    <source>
        <dbReference type="ARBA" id="ARBA00022723"/>
    </source>
</evidence>
<keyword evidence="1 9" id="KW-0004">4Fe-4S</keyword>
<keyword evidence="8 9" id="KW-0411">Iron-sulfur</keyword>
<evidence type="ECO:0000256" key="9">
    <source>
        <dbReference type="HAMAP-Rule" id="MF_00916"/>
    </source>
</evidence>
<comment type="function">
    <text evidence="9">Catalyzes the conversion of epoxyqueuosine (oQ) to queuosine (Q), which is a hypermodified base found in the wobble positions of tRNA(Asp), tRNA(Asn), tRNA(His) and tRNA(Tyr).</text>
</comment>
<dbReference type="GO" id="GO:0005737">
    <property type="term" value="C:cytoplasm"/>
    <property type="evidence" value="ECO:0007669"/>
    <property type="project" value="UniProtKB-SubCell"/>
</dbReference>
<dbReference type="PROSITE" id="PS51379">
    <property type="entry name" value="4FE4S_FER_2"/>
    <property type="match status" value="1"/>
</dbReference>
<feature type="binding site" evidence="9">
    <location>
        <position position="168"/>
    </location>
    <ligand>
        <name>cob(II)alamin</name>
        <dbReference type="ChEBI" id="CHEBI:16304"/>
    </ligand>
</feature>
<feature type="binding site" evidence="9">
    <location>
        <position position="179"/>
    </location>
    <ligand>
        <name>cob(II)alamin</name>
        <dbReference type="ChEBI" id="CHEBI:16304"/>
    </ligand>
</feature>
<keyword evidence="9" id="KW-0846">Cobalamin</keyword>
<evidence type="ECO:0000256" key="5">
    <source>
        <dbReference type="ARBA" id="ARBA00022785"/>
    </source>
</evidence>
<organism evidence="11 12">
    <name type="scientific">Aneurinibacillus thermoaerophilus</name>
    <dbReference type="NCBI Taxonomy" id="143495"/>
    <lineage>
        <taxon>Bacteria</taxon>
        <taxon>Bacillati</taxon>
        <taxon>Bacillota</taxon>
        <taxon>Bacilli</taxon>
        <taxon>Bacillales</taxon>
        <taxon>Paenibacillaceae</taxon>
        <taxon>Aneurinibacillus group</taxon>
        <taxon>Aneurinibacillus</taxon>
    </lineage>
</organism>
<feature type="binding site" evidence="9">
    <location>
        <begin position="149"/>
        <end position="151"/>
    </location>
    <ligand>
        <name>cob(II)alamin</name>
        <dbReference type="ChEBI" id="CHEBI:16304"/>
    </ligand>
</feature>
<keyword evidence="3 9" id="KW-0819">tRNA processing</keyword>
<feature type="binding site" evidence="9">
    <location>
        <position position="253"/>
    </location>
    <ligand>
        <name>[4Fe-4S] cluster</name>
        <dbReference type="ChEBI" id="CHEBI:49883"/>
        <label>2</label>
    </ligand>
</feature>
<dbReference type="InterPro" id="IPR017900">
    <property type="entry name" value="4Fe4S_Fe_S_CS"/>
</dbReference>
<keyword evidence="9" id="KW-0170">Cobalt</keyword>
<evidence type="ECO:0000259" key="10">
    <source>
        <dbReference type="PROSITE" id="PS51379"/>
    </source>
</evidence>
<dbReference type="GO" id="GO:0052693">
    <property type="term" value="F:epoxyqueuosine reductase activity"/>
    <property type="evidence" value="ECO:0007669"/>
    <property type="project" value="UniProtKB-UniRule"/>
</dbReference>
<comment type="cofactor">
    <cofactor evidence="9">
        <name>[4Fe-4S] cluster</name>
        <dbReference type="ChEBI" id="CHEBI:49883"/>
    </cofactor>
    <text evidence="9">Binds 2 [4Fe-4S] clusters per monomer.</text>
</comment>
<keyword evidence="4 9" id="KW-0479">Metal-binding</keyword>
<evidence type="ECO:0000256" key="7">
    <source>
        <dbReference type="ARBA" id="ARBA00023004"/>
    </source>
</evidence>